<dbReference type="Pfam" id="PF10114">
    <property type="entry name" value="PocR"/>
    <property type="match status" value="1"/>
</dbReference>
<comment type="caution">
    <text evidence="2">The sequence shown here is derived from an EMBL/GenBank/DDBJ whole genome shotgun (WGS) entry which is preliminary data.</text>
</comment>
<evidence type="ECO:0000259" key="1">
    <source>
        <dbReference type="Pfam" id="PF10114"/>
    </source>
</evidence>
<dbReference type="EMBL" id="JADWND010000002">
    <property type="protein sequence ID" value="MBJ8380386.1"/>
    <property type="molecule type" value="Genomic_DNA"/>
</dbReference>
<protein>
    <submittedName>
        <fullName evidence="2">PocR ligand-binding domain-containing protein</fullName>
    </submittedName>
</protein>
<dbReference type="Proteomes" id="UP000746649">
    <property type="component" value="Unassembled WGS sequence"/>
</dbReference>
<gene>
    <name evidence="2" type="ORF">I6M88_05255</name>
</gene>
<keyword evidence="3" id="KW-1185">Reference proteome</keyword>
<feature type="domain" description="PocR" evidence="1">
    <location>
        <begin position="12"/>
        <end position="58"/>
    </location>
</feature>
<sequence length="72" mass="8044">MPQHIQDDVLHTFYSLAEVFSKATGLAAVVVDINGRKISACHNFNSFCSLLRANLQYQKLVRNVINIVLLKG</sequence>
<evidence type="ECO:0000313" key="3">
    <source>
        <dbReference type="Proteomes" id="UP000746649"/>
    </source>
</evidence>
<proteinExistence type="predicted"/>
<accession>A0ABS0ZNH5</accession>
<evidence type="ECO:0000313" key="2">
    <source>
        <dbReference type="EMBL" id="MBJ8380386.1"/>
    </source>
</evidence>
<dbReference type="InterPro" id="IPR018771">
    <property type="entry name" value="PocR_dom"/>
</dbReference>
<organism evidence="2 3">
    <name type="scientific">Citrobacter sedlakii</name>
    <dbReference type="NCBI Taxonomy" id="67826"/>
    <lineage>
        <taxon>Bacteria</taxon>
        <taxon>Pseudomonadati</taxon>
        <taxon>Pseudomonadota</taxon>
        <taxon>Gammaproteobacteria</taxon>
        <taxon>Enterobacterales</taxon>
        <taxon>Enterobacteriaceae</taxon>
        <taxon>Citrobacter</taxon>
        <taxon>Citrobacter freundii complex</taxon>
    </lineage>
</organism>
<name>A0ABS0ZNH5_9ENTR</name>
<reference evidence="2 3" key="1">
    <citation type="submission" date="2020-11" db="EMBL/GenBank/DDBJ databases">
        <title>Enhanced detection system for hospital associated transmission using whole genome sequencing surveillance.</title>
        <authorList>
            <person name="Harrison L.H."/>
            <person name="Van Tyne D."/>
            <person name="Marsh J.W."/>
            <person name="Griffith M.P."/>
            <person name="Snyder D.J."/>
            <person name="Cooper V.S."/>
            <person name="Mustapha M."/>
        </authorList>
    </citation>
    <scope>NUCLEOTIDE SEQUENCE [LARGE SCALE GENOMIC DNA]</scope>
    <source>
        <strain evidence="2 3">CB00117</strain>
    </source>
</reference>